<evidence type="ECO:0000256" key="1">
    <source>
        <dbReference type="SAM" id="SignalP"/>
    </source>
</evidence>
<proteinExistence type="predicted"/>
<gene>
    <name evidence="2" type="ORF">AQPE_3817</name>
</gene>
<dbReference type="EMBL" id="AP018694">
    <property type="protein sequence ID" value="BBE19631.1"/>
    <property type="molecule type" value="Genomic_DNA"/>
</dbReference>
<feature type="signal peptide" evidence="1">
    <location>
        <begin position="1"/>
        <end position="28"/>
    </location>
</feature>
<sequence>MKQTKMRFLKLISAFIVLAFLNSVSGYSQENFKPGFIVDNNKDTIKGLIDYRNWAITPKKFKFKIQSNSETKVYSSTDILSFGVAGEIYTSGIVIVEDGPLNSMDHDNLWQFHERIDTTYLQVLVDGPKSLYYLEDENQKIHFFIGQSGKFDRLMFKVYNTKYNNISIEKRDEKYKGQLNIYLQDCSSIQKKISSSEYKKNELINLFKDYYECKNSEITYQYKVEKNKSEFGLLAGLSFTQLKFIADKEFSYLKKADFPISTNLAFGVFWNILFSRQKDRISFNNEVLYCSYKAVSNNVRSSDNNDIYDITTGSIGCTSIKLNNLLRFKYPVKNTFVFVNGGISNAVTISETNNRRVESHVYSQTNISEREALIDAKKWIPGYLLGFGGVFKKYSCEVRMEKTGGMSNYLALKSPVVSYYFLFGYRF</sequence>
<evidence type="ECO:0000313" key="3">
    <source>
        <dbReference type="Proteomes" id="UP001193389"/>
    </source>
</evidence>
<name>A0A5K7SDE8_9BACT</name>
<organism evidence="2 3">
    <name type="scientific">Aquipluma nitroreducens</name>
    <dbReference type="NCBI Taxonomy" id="2010828"/>
    <lineage>
        <taxon>Bacteria</taxon>
        <taxon>Pseudomonadati</taxon>
        <taxon>Bacteroidota</taxon>
        <taxon>Bacteroidia</taxon>
        <taxon>Marinilabiliales</taxon>
        <taxon>Prolixibacteraceae</taxon>
        <taxon>Aquipluma</taxon>
    </lineage>
</organism>
<keyword evidence="3" id="KW-1185">Reference proteome</keyword>
<keyword evidence="1" id="KW-0732">Signal</keyword>
<evidence type="ECO:0000313" key="2">
    <source>
        <dbReference type="EMBL" id="BBE19631.1"/>
    </source>
</evidence>
<feature type="chain" id="PRO_5024376124" description="Outer membrane protein beta-barrel domain-containing protein" evidence="1">
    <location>
        <begin position="29"/>
        <end position="427"/>
    </location>
</feature>
<dbReference type="AlphaFoldDB" id="A0A5K7SDE8"/>
<protein>
    <recommendedName>
        <fullName evidence="4">Outer membrane protein beta-barrel domain-containing protein</fullName>
    </recommendedName>
</protein>
<reference evidence="2" key="1">
    <citation type="journal article" date="2020" name="Int. J. Syst. Evol. Microbiol.">
        <title>Aquipluma nitroreducens gen. nov. sp. nov., a novel facultatively anaerobic bacterium isolated from a freshwater lake.</title>
        <authorList>
            <person name="Watanabe M."/>
            <person name="Kojima H."/>
            <person name="Fukui M."/>
        </authorList>
    </citation>
    <scope>NUCLEOTIDE SEQUENCE</scope>
    <source>
        <strain evidence="2">MeG22</strain>
    </source>
</reference>
<dbReference type="Proteomes" id="UP001193389">
    <property type="component" value="Chromosome"/>
</dbReference>
<evidence type="ECO:0008006" key="4">
    <source>
        <dbReference type="Google" id="ProtNLM"/>
    </source>
</evidence>
<dbReference type="KEGG" id="anf:AQPE_3817"/>
<accession>A0A5K7SDE8</accession>